<evidence type="ECO:0000256" key="1">
    <source>
        <dbReference type="SAM" id="SignalP"/>
    </source>
</evidence>
<accession>A0AAD7YI06</accession>
<dbReference type="AlphaFoldDB" id="A0AAD7YI06"/>
<dbReference type="SMART" id="SM00700">
    <property type="entry name" value="JHBP"/>
    <property type="match status" value="1"/>
</dbReference>
<keyword evidence="1" id="KW-0732">Signal</keyword>
<dbReference type="Proteomes" id="UP001231518">
    <property type="component" value="Chromosome 14"/>
</dbReference>
<gene>
    <name evidence="2" type="ORF">PYW07_003379</name>
</gene>
<dbReference type="InterPro" id="IPR010562">
    <property type="entry name" value="Haemolymph_juvenile_hormone-bd"/>
</dbReference>
<evidence type="ECO:0000313" key="2">
    <source>
        <dbReference type="EMBL" id="KAJ8716752.1"/>
    </source>
</evidence>
<dbReference type="InterPro" id="IPR038606">
    <property type="entry name" value="To_sf"/>
</dbReference>
<evidence type="ECO:0000313" key="3">
    <source>
        <dbReference type="Proteomes" id="UP001231518"/>
    </source>
</evidence>
<feature type="signal peptide" evidence="1">
    <location>
        <begin position="1"/>
        <end position="19"/>
    </location>
</feature>
<dbReference type="Pfam" id="PF06585">
    <property type="entry name" value="JHBP"/>
    <property type="match status" value="1"/>
</dbReference>
<organism evidence="2 3">
    <name type="scientific">Mythimna separata</name>
    <name type="common">Oriental armyworm</name>
    <name type="synonym">Pseudaletia separata</name>
    <dbReference type="NCBI Taxonomy" id="271217"/>
    <lineage>
        <taxon>Eukaryota</taxon>
        <taxon>Metazoa</taxon>
        <taxon>Ecdysozoa</taxon>
        <taxon>Arthropoda</taxon>
        <taxon>Hexapoda</taxon>
        <taxon>Insecta</taxon>
        <taxon>Pterygota</taxon>
        <taxon>Neoptera</taxon>
        <taxon>Endopterygota</taxon>
        <taxon>Lepidoptera</taxon>
        <taxon>Glossata</taxon>
        <taxon>Ditrysia</taxon>
        <taxon>Noctuoidea</taxon>
        <taxon>Noctuidae</taxon>
        <taxon>Noctuinae</taxon>
        <taxon>Hadenini</taxon>
        <taxon>Mythimna</taxon>
    </lineage>
</organism>
<feature type="chain" id="PRO_5042211615" evidence="1">
    <location>
        <begin position="20"/>
        <end position="235"/>
    </location>
</feature>
<keyword evidence="3" id="KW-1185">Reference proteome</keyword>
<dbReference type="GO" id="GO:0005615">
    <property type="term" value="C:extracellular space"/>
    <property type="evidence" value="ECO:0007669"/>
    <property type="project" value="TreeGrafter"/>
</dbReference>
<dbReference type="PANTHER" id="PTHR11008:SF32">
    <property type="entry name" value="CIRCADIAN CLOCK-CONTROLLED PROTEIN DAYWAKE-RELATED"/>
    <property type="match status" value="1"/>
</dbReference>
<reference evidence="2" key="1">
    <citation type="submission" date="2023-03" db="EMBL/GenBank/DDBJ databases">
        <title>Chromosome-level genomes of two armyworms, Mythimna separata and Mythimna loreyi, provide insights into the biosynthesis and reception of sex pheromones.</title>
        <authorList>
            <person name="Zhao H."/>
        </authorList>
    </citation>
    <scope>NUCLEOTIDE SEQUENCE</scope>
    <source>
        <strain evidence="2">BeijingLab</strain>
        <tissue evidence="2">Pupa</tissue>
    </source>
</reference>
<dbReference type="PANTHER" id="PTHR11008">
    <property type="entry name" value="PROTEIN TAKEOUT-LIKE PROTEIN"/>
    <property type="match status" value="1"/>
</dbReference>
<proteinExistence type="predicted"/>
<dbReference type="Gene3D" id="3.15.10.30">
    <property type="entry name" value="Haemolymph juvenile hormone binding protein"/>
    <property type="match status" value="1"/>
</dbReference>
<name>A0AAD7YI06_MYTSE</name>
<sequence>MSLKRIFIFALLCVSSVLCEKQPCDMDDNECLTESANLIYEQFASGMPGVEPSDPLHLDLFEFNVPTLSYKLTNGTLTGMKDCHIDFIQMSKNTKKYHSHIRCPFLVFKAKYEVKGNVGSEFVEGKGDCRIFMFDYYLLFNGDFDKKDCNDKKIHYQLKNTNLEIEAKGRVYYDFENLFKGDNAKSEAVHQFINRYWQYVDKLIRQPGMEAFMKIFIDNVNAYMRKISYNELFTY</sequence>
<comment type="caution">
    <text evidence="2">The sequence shown here is derived from an EMBL/GenBank/DDBJ whole genome shotgun (WGS) entry which is preliminary data.</text>
</comment>
<protein>
    <submittedName>
        <fullName evidence="2">Uncharacterized protein</fullName>
    </submittedName>
</protein>
<dbReference type="EMBL" id="JARGEI010000017">
    <property type="protein sequence ID" value="KAJ8716752.1"/>
    <property type="molecule type" value="Genomic_DNA"/>
</dbReference>